<dbReference type="InterPro" id="IPR052188">
    <property type="entry name" value="Ni-pincer_cofactor_biosynth"/>
</dbReference>
<organism evidence="1 2">
    <name type="scientific">Candidatus Choladousia intestinavium</name>
    <dbReference type="NCBI Taxonomy" id="2840727"/>
    <lineage>
        <taxon>Bacteria</taxon>
        <taxon>Bacillati</taxon>
        <taxon>Bacillota</taxon>
        <taxon>Clostridia</taxon>
        <taxon>Lachnospirales</taxon>
        <taxon>Lachnospiraceae</taxon>
        <taxon>Lachnospiraceae incertae sedis</taxon>
        <taxon>Candidatus Choladousia</taxon>
    </lineage>
</organism>
<name>A0A9D1D9X6_9FIRM</name>
<accession>A0A9D1D9X6</accession>
<proteinExistence type="predicted"/>
<dbReference type="PANTHER" id="PTHR43169:SF3">
    <property type="entry name" value="ATPASE, PP-LOOP SUPERFAMILY-RELATED"/>
    <property type="match status" value="1"/>
</dbReference>
<dbReference type="InterPro" id="IPR014729">
    <property type="entry name" value="Rossmann-like_a/b/a_fold"/>
</dbReference>
<dbReference type="EMBL" id="DVGK01000048">
    <property type="protein sequence ID" value="HIR13093.1"/>
    <property type="molecule type" value="Genomic_DNA"/>
</dbReference>
<evidence type="ECO:0000313" key="2">
    <source>
        <dbReference type="Proteomes" id="UP000886757"/>
    </source>
</evidence>
<reference evidence="1" key="1">
    <citation type="submission" date="2020-10" db="EMBL/GenBank/DDBJ databases">
        <authorList>
            <person name="Gilroy R."/>
        </authorList>
    </citation>
    <scope>NUCLEOTIDE SEQUENCE</scope>
    <source>
        <strain evidence="1">ChiSjej4B22-8148</strain>
    </source>
</reference>
<dbReference type="PANTHER" id="PTHR43169">
    <property type="entry name" value="EXSB FAMILY PROTEIN"/>
    <property type="match status" value="1"/>
</dbReference>
<dbReference type="Gene3D" id="3.40.50.620">
    <property type="entry name" value="HUPs"/>
    <property type="match status" value="1"/>
</dbReference>
<sequence>MKYCIKCGLPETYPKIKIDAEGVCCFCRFYEAHQAQLDDYDSLHRQFLSEIEKAKEKARENGSPYDCIVGLSGGKDGAYLICQLKKVYGMRVLAYTFDNGFSTDFGRQNCEKLKRAMDIDHIYISMKDSELCKFYRAALKVTRNFCSICFHFMHYHSHLLASRFGIPLIVNGRTRSQIYQNACEMKGLEPFELSRSLKAFEYQMFGRLLDKLDGRSCVDFLPEAEVTSLSYFTYHKVTDEEKMAYLEKEIGWERPKNAKPHADCWAHEAAEKLFLDKNGFPLRTSEMAQMVRSREMDLEEAARILKKDRTLYQSPAPALMEKFYQRVGMKPL</sequence>
<evidence type="ECO:0008006" key="3">
    <source>
        <dbReference type="Google" id="ProtNLM"/>
    </source>
</evidence>
<dbReference type="SUPFAM" id="SSF52402">
    <property type="entry name" value="Adenine nucleotide alpha hydrolases-like"/>
    <property type="match status" value="1"/>
</dbReference>
<protein>
    <recommendedName>
        <fullName evidence="3">N-acetyl sugar amidotransferase</fullName>
    </recommendedName>
</protein>
<dbReference type="Proteomes" id="UP000886757">
    <property type="component" value="Unassembled WGS sequence"/>
</dbReference>
<reference evidence="1" key="2">
    <citation type="journal article" date="2021" name="PeerJ">
        <title>Extensive microbial diversity within the chicken gut microbiome revealed by metagenomics and culture.</title>
        <authorList>
            <person name="Gilroy R."/>
            <person name="Ravi A."/>
            <person name="Getino M."/>
            <person name="Pursley I."/>
            <person name="Horton D.L."/>
            <person name="Alikhan N.F."/>
            <person name="Baker D."/>
            <person name="Gharbi K."/>
            <person name="Hall N."/>
            <person name="Watson M."/>
            <person name="Adriaenssens E.M."/>
            <person name="Foster-Nyarko E."/>
            <person name="Jarju S."/>
            <person name="Secka A."/>
            <person name="Antonio M."/>
            <person name="Oren A."/>
            <person name="Chaudhuri R.R."/>
            <person name="La Ragione R."/>
            <person name="Hildebrand F."/>
            <person name="Pallen M.J."/>
        </authorList>
    </citation>
    <scope>NUCLEOTIDE SEQUENCE</scope>
    <source>
        <strain evidence="1">ChiSjej4B22-8148</strain>
    </source>
</reference>
<evidence type="ECO:0000313" key="1">
    <source>
        <dbReference type="EMBL" id="HIR13093.1"/>
    </source>
</evidence>
<dbReference type="AlphaFoldDB" id="A0A9D1D9X6"/>
<gene>
    <name evidence="1" type="ORF">IAB31_04105</name>
</gene>
<comment type="caution">
    <text evidence="1">The sequence shown here is derived from an EMBL/GenBank/DDBJ whole genome shotgun (WGS) entry which is preliminary data.</text>
</comment>